<comment type="similarity">
    <text evidence="2">Belongs to the NRDE2 family.</text>
</comment>
<dbReference type="PANTHER" id="PTHR13471:SF0">
    <property type="entry name" value="NUCLEAR EXOSOME REGULATOR NRDE2"/>
    <property type="match status" value="1"/>
</dbReference>
<dbReference type="Gene3D" id="1.25.40.10">
    <property type="entry name" value="Tetratricopeptide repeat domain"/>
    <property type="match status" value="3"/>
</dbReference>
<dbReference type="Pfam" id="PF08424">
    <property type="entry name" value="NRDE-2"/>
    <property type="match status" value="1"/>
</dbReference>
<protein>
    <submittedName>
        <fullName evidence="5">DUF1740 family protein</fullName>
    </submittedName>
</protein>
<dbReference type="InterPro" id="IPR003107">
    <property type="entry name" value="HAT"/>
</dbReference>
<accession>D3BGG2</accession>
<comment type="caution">
    <text evidence="5">The sequence shown here is derived from an EMBL/GenBank/DDBJ whole genome shotgun (WGS) entry which is preliminary data.</text>
</comment>
<evidence type="ECO:0000256" key="3">
    <source>
        <dbReference type="ARBA" id="ARBA00023242"/>
    </source>
</evidence>
<dbReference type="InParanoid" id="D3BGG2"/>
<dbReference type="PANTHER" id="PTHR13471">
    <property type="entry name" value="TETRATRICOPEPTIDE-LIKE HELICAL"/>
    <property type="match status" value="1"/>
</dbReference>
<dbReference type="RefSeq" id="XP_020431683.1">
    <property type="nucleotide sequence ID" value="XM_020578448.1"/>
</dbReference>
<dbReference type="SUPFAM" id="SSF101447">
    <property type="entry name" value="Formin homology 2 domain (FH2 domain)"/>
    <property type="match status" value="1"/>
</dbReference>
<dbReference type="GO" id="GO:1902369">
    <property type="term" value="P:negative regulation of RNA catabolic process"/>
    <property type="evidence" value="ECO:0007669"/>
    <property type="project" value="TreeGrafter"/>
</dbReference>
<dbReference type="FunCoup" id="D3BGG2">
    <property type="interactions" value="233"/>
</dbReference>
<dbReference type="SMART" id="SM00386">
    <property type="entry name" value="HAT"/>
    <property type="match status" value="5"/>
</dbReference>
<feature type="region of interest" description="Disordered" evidence="4">
    <location>
        <begin position="1"/>
        <end position="174"/>
    </location>
</feature>
<dbReference type="EMBL" id="ADBJ01000034">
    <property type="protein sequence ID" value="EFA79562.1"/>
    <property type="molecule type" value="Genomic_DNA"/>
</dbReference>
<dbReference type="AlphaFoldDB" id="D3BGG2"/>
<dbReference type="GO" id="GO:0071013">
    <property type="term" value="C:catalytic step 2 spliceosome"/>
    <property type="evidence" value="ECO:0007669"/>
    <property type="project" value="TreeGrafter"/>
</dbReference>
<reference evidence="5 6" key="1">
    <citation type="journal article" date="2011" name="Genome Res.">
        <title>Phylogeny-wide analysis of social amoeba genomes highlights ancient origins for complex intercellular communication.</title>
        <authorList>
            <person name="Heidel A.J."/>
            <person name="Lawal H.M."/>
            <person name="Felder M."/>
            <person name="Schilde C."/>
            <person name="Helps N.R."/>
            <person name="Tunggal B."/>
            <person name="Rivero F."/>
            <person name="John U."/>
            <person name="Schleicher M."/>
            <person name="Eichinger L."/>
            <person name="Platzer M."/>
            <person name="Noegel A.A."/>
            <person name="Schaap P."/>
            <person name="Gloeckner G."/>
        </authorList>
    </citation>
    <scope>NUCLEOTIDE SEQUENCE [LARGE SCALE GENOMIC DNA]</scope>
    <source>
        <strain evidence="6">ATCC 26659 / Pp 5 / PN500</strain>
    </source>
</reference>
<dbReference type="InterPro" id="IPR011990">
    <property type="entry name" value="TPR-like_helical_dom_sf"/>
</dbReference>
<feature type="compositionally biased region" description="Pro residues" evidence="4">
    <location>
        <begin position="36"/>
        <end position="78"/>
    </location>
</feature>
<keyword evidence="6" id="KW-1185">Reference proteome</keyword>
<evidence type="ECO:0000256" key="1">
    <source>
        <dbReference type="ARBA" id="ARBA00004123"/>
    </source>
</evidence>
<feature type="compositionally biased region" description="Basic and acidic residues" evidence="4">
    <location>
        <begin position="116"/>
        <end position="133"/>
    </location>
</feature>
<evidence type="ECO:0000256" key="2">
    <source>
        <dbReference type="ARBA" id="ARBA00009265"/>
    </source>
</evidence>
<name>D3BGG2_HETP5</name>
<feature type="region of interest" description="Disordered" evidence="4">
    <location>
        <begin position="307"/>
        <end position="326"/>
    </location>
</feature>
<dbReference type="InterPro" id="IPR013633">
    <property type="entry name" value="NRDE-2"/>
</dbReference>
<proteinExistence type="inferred from homology"/>
<dbReference type="STRING" id="670386.D3BGG2"/>
<evidence type="ECO:0000256" key="4">
    <source>
        <dbReference type="SAM" id="MobiDB-lite"/>
    </source>
</evidence>
<dbReference type="GeneID" id="31363094"/>
<evidence type="ECO:0000313" key="6">
    <source>
        <dbReference type="Proteomes" id="UP000001396"/>
    </source>
</evidence>
<organism evidence="5 6">
    <name type="scientific">Heterostelium pallidum (strain ATCC 26659 / Pp 5 / PN500)</name>
    <name type="common">Cellular slime mold</name>
    <name type="synonym">Polysphondylium pallidum</name>
    <dbReference type="NCBI Taxonomy" id="670386"/>
    <lineage>
        <taxon>Eukaryota</taxon>
        <taxon>Amoebozoa</taxon>
        <taxon>Evosea</taxon>
        <taxon>Eumycetozoa</taxon>
        <taxon>Dictyostelia</taxon>
        <taxon>Acytosteliales</taxon>
        <taxon>Acytosteliaceae</taxon>
        <taxon>Heterostelium</taxon>
    </lineage>
</organism>
<keyword evidence="3" id="KW-0539">Nucleus</keyword>
<feature type="region of interest" description="Disordered" evidence="4">
    <location>
        <begin position="638"/>
        <end position="657"/>
    </location>
</feature>
<feature type="compositionally biased region" description="Basic residues" evidence="4">
    <location>
        <begin position="158"/>
        <end position="174"/>
    </location>
</feature>
<sequence length="1263" mass="146376">MSQRPPPLFPAYSKQPLLKNSVPPPLLPAPSSEDAIPPPPPPPPPPAVEDSLQPPPPPPPPPSDNTLPLVPPPPPPQPPKRKTAADFFDDDDGSNGNGNDNNGQTSTSVSKSTSKSKKDGINKDIVAYERVRDYMNQSSDDDDDHHHSSSSDDNDNSKKRKKQKKKEKLKKKKLKLELSYKQKQQQNQLLTYNYKDETDWYENDYRGNLSLKSATTNPPKDTLSYRYDRSTVIGLDMELKFTTKSGVTLVPLRQYSSDHNSQIDRYFKSQSTSTTSTIKLIKSGVGVSFTIDPFKLHLDYIELLDSSSSNSNGNEDKDGDGENNNLDEHTLILKRNAELNSAVERSPNDIDRWIELADYQDHFLVFSTKRSQRARIPIVEKKLSIYRSALAMNPDSDELTIRYLRLAQEIWDSEQVRQLWSRVIERRSLEYSAASSSSSSNVDDLISEDLWREYTSFNMSNFAVFTIGDTRQHFARLVQLLLAKRRTLKPRDHGFMASVGKVEEALLGFVGQWARFERHAGYTERAIGMYQSLIEFNCFLPVHLERANQQQQILRSFKLFWEAELPRVGESEAQGWLNNRVDNETQLTIEEMEELLREQELEEQQTIQRQQQIDQQDIFNLKVENKPDDVDVDDLDNEQKQQQVEEVEEEGESNDKMEVEVEVKERNEKKEWLEWSEKEMESELNRWIPSRVLEIPDEESHDTDRLVLFDDIKDILFRMVKDEDKLYLVYQFLEFLGLPFSIGERIKLPYTHRLRRESFHSIEDNISTLFETLEDRSETATTTAAASAVMMEVDSSAIGLNQQQQQEPVWKDVFSILKPQPLHSSRVDFIVRVFQQCIQSNMFKKNIDLIISYVQFLNWVGKKEIAVTTLLQLLQSNRNETKLYDCYASLLFQQQKIQEVRKVYQTAITTLQQQQKGNNNSNNNIQPIDYLYRQYSWIEVESIYKTLNNDTSLLKKFIRSKRSFVEMFSLPIHILCCYVEGSFQPYSPKTTPLTGSRLIIASKNYEELNKSTIDQWLCYIMYKLLTVDLLTAIAIFKRAINSETLNIQHHPIEHERLTVKFIEMITKFAPIIGSPPYLIKNTIIEQLANYYDHPLLLCSFLNWEGSTSSSIRIRQYFDLSLTTNNSNSNNNNKSSSNNNNKSKRLNYGNSTIFWLFSLRCEMDRIGAGTRIKSLFERAIKSSATKHSIILWQLYILFERSRSRPKACKALYYRAIKELPWSKSIWMLAFSSQLSTLFTPAEHKDILQLMKEKQIRLRYHPITS</sequence>
<dbReference type="SUPFAM" id="SSF48452">
    <property type="entry name" value="TPR-like"/>
    <property type="match status" value="1"/>
</dbReference>
<dbReference type="Proteomes" id="UP000001396">
    <property type="component" value="Unassembled WGS sequence"/>
</dbReference>
<dbReference type="GO" id="GO:0006396">
    <property type="term" value="P:RNA processing"/>
    <property type="evidence" value="ECO:0007669"/>
    <property type="project" value="InterPro"/>
</dbReference>
<dbReference type="GO" id="GO:0031048">
    <property type="term" value="P:regulatory ncRNA-mediated heterochromatin formation"/>
    <property type="evidence" value="ECO:0007669"/>
    <property type="project" value="TreeGrafter"/>
</dbReference>
<feature type="compositionally biased region" description="Low complexity" evidence="4">
    <location>
        <begin position="97"/>
        <end position="113"/>
    </location>
</feature>
<gene>
    <name evidence="5" type="ORF">PPL_07613</name>
</gene>
<comment type="subcellular location">
    <subcellularLocation>
        <location evidence="1">Nucleus</location>
    </subcellularLocation>
</comment>
<evidence type="ECO:0000313" key="5">
    <source>
        <dbReference type="EMBL" id="EFA79562.1"/>
    </source>
</evidence>